<dbReference type="Gene3D" id="2.10.50.10">
    <property type="entry name" value="Tumor Necrosis Factor Receptor, subunit A, domain 2"/>
    <property type="match status" value="1"/>
</dbReference>
<sequence>MIWSSSLPALSDLVVLLVSTLVMSSVDGGLVLQEDAQQPGTPCAFDPSLNISGCFLFNSDGSPDKTMDPTRDATTVLPAYTICSLTSGGSDAESDAELICEAGQWKQLEPETPEAPKGGRTKRWTWSRKTKRGNYQRPARPRYARPRPAQRRPTRPRTARPRTARPRTARPRTARPRTARPQTARPQTARPRTVQHIRRSTVQRTRLSTAKPNQPSTVKPTRPSIFSRFNAPNFQLFNIPDIHLFQLPDIPPLINLAKPVACAAGSYSSDDKTCTLCAEGYYQEKVDMSACIQCPAGKSTNKAGATSANDCIESDDDGPEDETDSADVGPEHETDSADVGPEHETDSADVGTEHEPDSDDVGPEHETDSADVGPV</sequence>
<accession>A0AAV2I086</accession>
<comment type="caution">
    <text evidence="4">The sequence shown here is derived from an EMBL/GenBank/DDBJ whole genome shotgun (WGS) entry which is preliminary data.</text>
</comment>
<dbReference type="InterPro" id="IPR011641">
    <property type="entry name" value="Tyr-kin_ephrin_A/B_rcpt-like"/>
</dbReference>
<dbReference type="Proteomes" id="UP001497497">
    <property type="component" value="Unassembled WGS sequence"/>
</dbReference>
<feature type="compositionally biased region" description="Basic and acidic residues" evidence="1">
    <location>
        <begin position="329"/>
        <end position="355"/>
    </location>
</feature>
<feature type="compositionally biased region" description="Polar residues" evidence="1">
    <location>
        <begin position="202"/>
        <end position="219"/>
    </location>
</feature>
<organism evidence="4 5">
    <name type="scientific">Lymnaea stagnalis</name>
    <name type="common">Great pond snail</name>
    <name type="synonym">Helix stagnalis</name>
    <dbReference type="NCBI Taxonomy" id="6523"/>
    <lineage>
        <taxon>Eukaryota</taxon>
        <taxon>Metazoa</taxon>
        <taxon>Spiralia</taxon>
        <taxon>Lophotrochozoa</taxon>
        <taxon>Mollusca</taxon>
        <taxon>Gastropoda</taxon>
        <taxon>Heterobranchia</taxon>
        <taxon>Euthyneura</taxon>
        <taxon>Panpulmonata</taxon>
        <taxon>Hygrophila</taxon>
        <taxon>Lymnaeoidea</taxon>
        <taxon>Lymnaeidae</taxon>
        <taxon>Lymnaea</taxon>
    </lineage>
</organism>
<reference evidence="4 5" key="1">
    <citation type="submission" date="2024-04" db="EMBL/GenBank/DDBJ databases">
        <authorList>
            <consortium name="Genoscope - CEA"/>
            <person name="William W."/>
        </authorList>
    </citation>
    <scope>NUCLEOTIDE SEQUENCE [LARGE SCALE GENOMIC DNA]</scope>
</reference>
<keyword evidence="5" id="KW-1185">Reference proteome</keyword>
<feature type="region of interest" description="Disordered" evidence="1">
    <location>
        <begin position="299"/>
        <end position="375"/>
    </location>
</feature>
<dbReference type="EMBL" id="CAXITT010000327">
    <property type="protein sequence ID" value="CAL1539112.1"/>
    <property type="molecule type" value="Genomic_DNA"/>
</dbReference>
<dbReference type="AlphaFoldDB" id="A0AAV2I086"/>
<evidence type="ECO:0000256" key="2">
    <source>
        <dbReference type="SAM" id="SignalP"/>
    </source>
</evidence>
<feature type="compositionally biased region" description="Polar residues" evidence="1">
    <location>
        <begin position="299"/>
        <end position="309"/>
    </location>
</feature>
<proteinExistence type="predicted"/>
<name>A0AAV2I086_LYMST</name>
<feature type="compositionally biased region" description="Basic residues" evidence="1">
    <location>
        <begin position="119"/>
        <end position="178"/>
    </location>
</feature>
<keyword evidence="2" id="KW-0732">Signal</keyword>
<protein>
    <recommendedName>
        <fullName evidence="3">Tyrosine-protein kinase ephrin type A/B receptor-like domain-containing protein</fullName>
    </recommendedName>
</protein>
<evidence type="ECO:0000313" key="5">
    <source>
        <dbReference type="Proteomes" id="UP001497497"/>
    </source>
</evidence>
<feature type="compositionally biased region" description="Acidic residues" evidence="1">
    <location>
        <begin position="312"/>
        <end position="325"/>
    </location>
</feature>
<feature type="chain" id="PRO_5043999302" description="Tyrosine-protein kinase ephrin type A/B receptor-like domain-containing protein" evidence="2">
    <location>
        <begin position="29"/>
        <end position="375"/>
    </location>
</feature>
<gene>
    <name evidence="4" type="ORF">GSLYS_00012933001</name>
</gene>
<dbReference type="SMART" id="SM01411">
    <property type="entry name" value="Ephrin_rec_like"/>
    <property type="match status" value="1"/>
</dbReference>
<dbReference type="Pfam" id="PF07699">
    <property type="entry name" value="Ephrin_rec_like"/>
    <property type="match status" value="1"/>
</dbReference>
<evidence type="ECO:0000259" key="3">
    <source>
        <dbReference type="Pfam" id="PF07699"/>
    </source>
</evidence>
<evidence type="ECO:0000313" key="4">
    <source>
        <dbReference type="EMBL" id="CAL1539112.1"/>
    </source>
</evidence>
<feature type="signal peptide" evidence="2">
    <location>
        <begin position="1"/>
        <end position="28"/>
    </location>
</feature>
<feature type="domain" description="Tyrosine-protein kinase ephrin type A/B receptor-like" evidence="3">
    <location>
        <begin position="265"/>
        <end position="311"/>
    </location>
</feature>
<feature type="region of interest" description="Disordered" evidence="1">
    <location>
        <begin position="103"/>
        <end position="224"/>
    </location>
</feature>
<feature type="compositionally biased region" description="Low complexity" evidence="1">
    <location>
        <begin position="179"/>
        <end position="192"/>
    </location>
</feature>
<evidence type="ECO:0000256" key="1">
    <source>
        <dbReference type="SAM" id="MobiDB-lite"/>
    </source>
</evidence>